<keyword evidence="3" id="KW-0969">Cilium</keyword>
<dbReference type="InterPro" id="IPR010441">
    <property type="entry name" value="CH_2"/>
</dbReference>
<dbReference type="AlphaFoldDB" id="A0A1D2MNJ5"/>
<comment type="caution">
    <text evidence="3">The sequence shown here is derived from an EMBL/GenBank/DDBJ whole genome shotgun (WGS) entry which is preliminary data.</text>
</comment>
<reference evidence="3 4" key="1">
    <citation type="journal article" date="2016" name="Genome Biol. Evol.">
        <title>Gene Family Evolution Reflects Adaptation to Soil Environmental Stressors in the Genome of the Collembolan Orchesella cincta.</title>
        <authorList>
            <person name="Faddeeva-Vakhrusheva A."/>
            <person name="Derks M.F."/>
            <person name="Anvar S.Y."/>
            <person name="Agamennone V."/>
            <person name="Suring W."/>
            <person name="Smit S."/>
            <person name="van Straalen N.M."/>
            <person name="Roelofs D."/>
        </authorList>
    </citation>
    <scope>NUCLEOTIDE SEQUENCE [LARGE SCALE GENOMIC DNA]</scope>
    <source>
        <tissue evidence="3">Mixed pool</tissue>
    </source>
</reference>
<evidence type="ECO:0000256" key="1">
    <source>
        <dbReference type="SAM" id="MobiDB-lite"/>
    </source>
</evidence>
<evidence type="ECO:0000313" key="3">
    <source>
        <dbReference type="EMBL" id="ODM94424.1"/>
    </source>
</evidence>
<keyword evidence="3" id="KW-0282">Flagellum</keyword>
<gene>
    <name evidence="3" type="ORF">Ocin01_12254</name>
</gene>
<dbReference type="InterPro" id="IPR036872">
    <property type="entry name" value="CH_dom_sf"/>
</dbReference>
<name>A0A1D2MNJ5_ORCCI</name>
<keyword evidence="3" id="KW-0966">Cell projection</keyword>
<feature type="domain" description="CH-like" evidence="2">
    <location>
        <begin position="35"/>
        <end position="136"/>
    </location>
</feature>
<proteinExistence type="predicted"/>
<protein>
    <submittedName>
        <fullName evidence="3">Sperm flagellar protein 1</fullName>
    </submittedName>
</protein>
<sequence>MNHEGAVGVEDEHYFLNMWDSQMQDAGEDTMTETLMQWFSTIDILKHVGANDICGMFSDGVLFVLLLRELSIPEVRHVGDNYLAPVNTFKGKLHNWKILNVEVLQKLNLGVTEWYLEFIAREKKGYAEAVLHSLYQLVQEREKVRPQKRNWKTPSDNSPDARPLDMESVIWGSGTRNRRQRTRNRKAPVVKRYFNSGGRRNRESTGRSVLGEHAVQTYCLLAKKRKQGYPFGIPNLRGRNSYAKRPGYLTYIYKYYVQFPHNCVFCNSIEKCACTDV</sequence>
<dbReference type="Proteomes" id="UP000094527">
    <property type="component" value="Unassembled WGS sequence"/>
</dbReference>
<evidence type="ECO:0000313" key="4">
    <source>
        <dbReference type="Proteomes" id="UP000094527"/>
    </source>
</evidence>
<evidence type="ECO:0000259" key="2">
    <source>
        <dbReference type="Pfam" id="PF06294"/>
    </source>
</evidence>
<dbReference type="Pfam" id="PF06294">
    <property type="entry name" value="CH_2"/>
    <property type="match status" value="1"/>
</dbReference>
<dbReference type="EMBL" id="LJIJ01000807">
    <property type="protein sequence ID" value="ODM94424.1"/>
    <property type="molecule type" value="Genomic_DNA"/>
</dbReference>
<keyword evidence="4" id="KW-1185">Reference proteome</keyword>
<feature type="region of interest" description="Disordered" evidence="1">
    <location>
        <begin position="145"/>
        <end position="165"/>
    </location>
</feature>
<organism evidence="3 4">
    <name type="scientific">Orchesella cincta</name>
    <name type="common">Springtail</name>
    <name type="synonym">Podura cincta</name>
    <dbReference type="NCBI Taxonomy" id="48709"/>
    <lineage>
        <taxon>Eukaryota</taxon>
        <taxon>Metazoa</taxon>
        <taxon>Ecdysozoa</taxon>
        <taxon>Arthropoda</taxon>
        <taxon>Hexapoda</taxon>
        <taxon>Collembola</taxon>
        <taxon>Entomobryomorpha</taxon>
        <taxon>Entomobryoidea</taxon>
        <taxon>Orchesellidae</taxon>
        <taxon>Orchesellinae</taxon>
        <taxon>Orchesella</taxon>
    </lineage>
</organism>
<accession>A0A1D2MNJ5</accession>
<dbReference type="Gene3D" id="1.10.418.10">
    <property type="entry name" value="Calponin-like domain"/>
    <property type="match status" value="1"/>
</dbReference>
<dbReference type="GO" id="GO:0005737">
    <property type="term" value="C:cytoplasm"/>
    <property type="evidence" value="ECO:0007669"/>
    <property type="project" value="UniProtKB-ARBA"/>
</dbReference>